<proteinExistence type="predicted"/>
<dbReference type="PANTHER" id="PTHR33221:SF9">
    <property type="entry name" value="RRF2 FAMILY PROTEIN"/>
    <property type="match status" value="1"/>
</dbReference>
<dbReference type="PROSITE" id="PS01332">
    <property type="entry name" value="HTH_RRF2_1"/>
    <property type="match status" value="1"/>
</dbReference>
<dbReference type="Proteomes" id="UP000199006">
    <property type="component" value="Unassembled WGS sequence"/>
</dbReference>
<dbReference type="OrthoDB" id="213028at2"/>
<accession>A0A1I4I8Q1</accession>
<dbReference type="PANTHER" id="PTHR33221">
    <property type="entry name" value="WINGED HELIX-TURN-HELIX TRANSCRIPTIONAL REGULATOR, RRF2 FAMILY"/>
    <property type="match status" value="1"/>
</dbReference>
<dbReference type="RefSeq" id="WP_089861234.1">
    <property type="nucleotide sequence ID" value="NZ_FOTI01000015.1"/>
</dbReference>
<evidence type="ECO:0000313" key="1">
    <source>
        <dbReference type="EMBL" id="SFL50076.1"/>
    </source>
</evidence>
<dbReference type="Gene3D" id="1.10.10.10">
    <property type="entry name" value="Winged helix-like DNA-binding domain superfamily/Winged helix DNA-binding domain"/>
    <property type="match status" value="1"/>
</dbReference>
<dbReference type="Pfam" id="PF02082">
    <property type="entry name" value="Rrf2"/>
    <property type="match status" value="1"/>
</dbReference>
<dbReference type="InterPro" id="IPR036388">
    <property type="entry name" value="WH-like_DNA-bd_sf"/>
</dbReference>
<organism evidence="1 2">
    <name type="scientific">Halanaerobium salsuginis</name>
    <dbReference type="NCBI Taxonomy" id="29563"/>
    <lineage>
        <taxon>Bacteria</taxon>
        <taxon>Bacillati</taxon>
        <taxon>Bacillota</taxon>
        <taxon>Clostridia</taxon>
        <taxon>Halanaerobiales</taxon>
        <taxon>Halanaerobiaceae</taxon>
        <taxon>Halanaerobium</taxon>
    </lineage>
</organism>
<name>A0A1I4I8Q1_9FIRM</name>
<dbReference type="InterPro" id="IPR036390">
    <property type="entry name" value="WH_DNA-bd_sf"/>
</dbReference>
<reference evidence="1 2" key="1">
    <citation type="submission" date="2016-10" db="EMBL/GenBank/DDBJ databases">
        <authorList>
            <person name="de Groot N.N."/>
        </authorList>
    </citation>
    <scope>NUCLEOTIDE SEQUENCE [LARGE SCALE GENOMIC DNA]</scope>
    <source>
        <strain evidence="1 2">ATCC 51327</strain>
    </source>
</reference>
<dbReference type="InterPro" id="IPR030489">
    <property type="entry name" value="TR_Rrf2-type_CS"/>
</dbReference>
<dbReference type="PROSITE" id="PS51197">
    <property type="entry name" value="HTH_RRF2_2"/>
    <property type="match status" value="1"/>
</dbReference>
<sequence length="142" mass="15962">MGYSLAFSQAIMIIIYIYIKTELGEINYLSKKKISNALNIPAPTISKIIRSLIDGGILKSKEGKKGGFSLSMKLAELTFYDIFTAIERKKPLFKSNFDINLSGDKVEKVIKGINDCLYAAELAMKKELKDKKIKDLVSLYLE</sequence>
<dbReference type="AlphaFoldDB" id="A0A1I4I8Q1"/>
<dbReference type="EMBL" id="FOTI01000015">
    <property type="protein sequence ID" value="SFL50076.1"/>
    <property type="molecule type" value="Genomic_DNA"/>
</dbReference>
<dbReference type="GO" id="GO:0005829">
    <property type="term" value="C:cytosol"/>
    <property type="evidence" value="ECO:0007669"/>
    <property type="project" value="TreeGrafter"/>
</dbReference>
<dbReference type="STRING" id="29563.SAMN02983006_01319"/>
<dbReference type="GO" id="GO:0003700">
    <property type="term" value="F:DNA-binding transcription factor activity"/>
    <property type="evidence" value="ECO:0007669"/>
    <property type="project" value="TreeGrafter"/>
</dbReference>
<dbReference type="SUPFAM" id="SSF46785">
    <property type="entry name" value="Winged helix' DNA-binding domain"/>
    <property type="match status" value="1"/>
</dbReference>
<gene>
    <name evidence="1" type="ORF">SAMN02983006_01319</name>
</gene>
<keyword evidence="2" id="KW-1185">Reference proteome</keyword>
<protein>
    <submittedName>
        <fullName evidence="1">Rrf2 family protein</fullName>
    </submittedName>
</protein>
<dbReference type="InterPro" id="IPR000944">
    <property type="entry name" value="Tscrpt_reg_Rrf2"/>
</dbReference>
<evidence type="ECO:0000313" key="2">
    <source>
        <dbReference type="Proteomes" id="UP000199006"/>
    </source>
</evidence>